<feature type="transmembrane region" description="Helical" evidence="1">
    <location>
        <begin position="7"/>
        <end position="27"/>
    </location>
</feature>
<keyword evidence="3" id="KW-1185">Reference proteome</keyword>
<dbReference type="GO" id="GO:0016787">
    <property type="term" value="F:hydrolase activity"/>
    <property type="evidence" value="ECO:0007669"/>
    <property type="project" value="UniProtKB-KW"/>
</dbReference>
<proteinExistence type="predicted"/>
<gene>
    <name evidence="2" type="ORF">HYPBUDRAFT_113914</name>
</gene>
<keyword evidence="2" id="KW-0378">Hydrolase</keyword>
<dbReference type="STRING" id="984485.A0A1E4REB3"/>
<sequence>MVKLKSIVLLLLLPVNLFLVVIKYYTIGGIGSRKYDGKNLLALLKLTVYRTALLLGPVDSWLLNIVSVDFLLKIVKFQHEKTTSILHKFGEKYDSDSYWFVQQPDIKPEDPIIIYLHGGGFFLQVQKEQIESILAIYRLLDPKIQRKTSILMLDYKLASDGYPFPTQLEQLHSTYTSLVKDGHTNVTILGDSAGGNLSVGYLDYLKHNDHVIPPANLVMISPWLKLEPEKDANTPGKSLFDSKLYDMISYNTFTDPAGLLAIIGDSPLQSLRVSPGSKKPYDVNDWKNCPTLSNPKGSVFVLVGEDEGLRDDILEWCHYALDVPFYKLVKYGYSHENFVKHHHEFSKQDGLSASVHVFVEPWGIHDSCLFFENHLLAKLEKNSKLTLDDIDDVEFYGIKKITNFLNDTL</sequence>
<dbReference type="Proteomes" id="UP000095085">
    <property type="component" value="Unassembled WGS sequence"/>
</dbReference>
<dbReference type="InterPro" id="IPR029058">
    <property type="entry name" value="AB_hydrolase_fold"/>
</dbReference>
<reference evidence="3" key="1">
    <citation type="submission" date="2016-05" db="EMBL/GenBank/DDBJ databases">
        <title>Comparative genomics of biotechnologically important yeasts.</title>
        <authorList>
            <consortium name="DOE Joint Genome Institute"/>
            <person name="Riley R."/>
            <person name="Haridas S."/>
            <person name="Wolfe K.H."/>
            <person name="Lopes M.R."/>
            <person name="Hittinger C.T."/>
            <person name="Goker M."/>
            <person name="Salamov A."/>
            <person name="Wisecaver J."/>
            <person name="Long T.M."/>
            <person name="Aerts A.L."/>
            <person name="Barry K."/>
            <person name="Choi C."/>
            <person name="Clum A."/>
            <person name="Coughlan A.Y."/>
            <person name="Deshpande S."/>
            <person name="Douglass A.P."/>
            <person name="Hanson S.J."/>
            <person name="Klenk H.-P."/>
            <person name="Labutti K."/>
            <person name="Lapidus A."/>
            <person name="Lindquist E."/>
            <person name="Lipzen A."/>
            <person name="Meier-Kolthoff J.P."/>
            <person name="Ohm R.A."/>
            <person name="Otillar R.P."/>
            <person name="Pangilinan J."/>
            <person name="Peng Y."/>
            <person name="Rokas A."/>
            <person name="Rosa C.A."/>
            <person name="Scheuner C."/>
            <person name="Sibirny A.A."/>
            <person name="Slot J.C."/>
            <person name="Stielow J.B."/>
            <person name="Sun H."/>
            <person name="Kurtzman C.P."/>
            <person name="Blackwell M."/>
            <person name="Grigoriev I.V."/>
            <person name="Jeffries T.W."/>
        </authorList>
    </citation>
    <scope>NUCLEOTIDE SEQUENCE [LARGE SCALE GENOMIC DNA]</scope>
    <source>
        <strain evidence="3">NRRL Y-1933</strain>
    </source>
</reference>
<dbReference type="OrthoDB" id="2152029at2759"/>
<name>A0A1E4REB3_9ASCO</name>
<dbReference type="PANTHER" id="PTHR36169:SF1">
    <property type="entry name" value="ACETATE KINASE EUTQ"/>
    <property type="match status" value="1"/>
</dbReference>
<organism evidence="2 3">
    <name type="scientific">Hyphopichia burtonii NRRL Y-1933</name>
    <dbReference type="NCBI Taxonomy" id="984485"/>
    <lineage>
        <taxon>Eukaryota</taxon>
        <taxon>Fungi</taxon>
        <taxon>Dikarya</taxon>
        <taxon>Ascomycota</taxon>
        <taxon>Saccharomycotina</taxon>
        <taxon>Pichiomycetes</taxon>
        <taxon>Debaryomycetaceae</taxon>
        <taxon>Hyphopichia</taxon>
    </lineage>
</organism>
<dbReference type="Gene3D" id="3.40.50.1820">
    <property type="entry name" value="alpha/beta hydrolase"/>
    <property type="match status" value="1"/>
</dbReference>
<keyword evidence="1" id="KW-1133">Transmembrane helix</keyword>
<dbReference type="AlphaFoldDB" id="A0A1E4REB3"/>
<dbReference type="GeneID" id="30993557"/>
<dbReference type="InterPro" id="IPR019436">
    <property type="entry name" value="Say1-like"/>
</dbReference>
<protein>
    <submittedName>
        <fullName evidence="2">Alpha/beta-hydrolase</fullName>
    </submittedName>
</protein>
<dbReference type="EMBL" id="KV454544">
    <property type="protein sequence ID" value="ODV65592.1"/>
    <property type="molecule type" value="Genomic_DNA"/>
</dbReference>
<evidence type="ECO:0000313" key="3">
    <source>
        <dbReference type="Proteomes" id="UP000095085"/>
    </source>
</evidence>
<dbReference type="Pfam" id="PF10340">
    <property type="entry name" value="Say1_Mug180"/>
    <property type="match status" value="1"/>
</dbReference>
<keyword evidence="1" id="KW-0812">Transmembrane</keyword>
<keyword evidence="1" id="KW-0472">Membrane</keyword>
<evidence type="ECO:0000313" key="2">
    <source>
        <dbReference type="EMBL" id="ODV65592.1"/>
    </source>
</evidence>
<dbReference type="InterPro" id="IPR010424">
    <property type="entry name" value="EutQ"/>
</dbReference>
<dbReference type="PANTHER" id="PTHR36169">
    <property type="entry name" value="ETHANOLAMINE UTILIZATION PROTEIN EUTQ"/>
    <property type="match status" value="1"/>
</dbReference>
<evidence type="ECO:0000256" key="1">
    <source>
        <dbReference type="SAM" id="Phobius"/>
    </source>
</evidence>
<dbReference type="SUPFAM" id="SSF53474">
    <property type="entry name" value="alpha/beta-Hydrolases"/>
    <property type="match status" value="1"/>
</dbReference>
<accession>A0A1E4REB3</accession>
<dbReference type="RefSeq" id="XP_020074659.1">
    <property type="nucleotide sequence ID" value="XM_020219007.1"/>
</dbReference>